<sequence length="66" mass="7209">MSGPNPTFERLAMSLTENGARAAIRIIFQLSTDAELARAIGRASEDAIDPLRDLLVVELERRGLEA</sequence>
<dbReference type="Proteomes" id="UP000219494">
    <property type="component" value="Unassembled WGS sequence"/>
</dbReference>
<evidence type="ECO:0000313" key="2">
    <source>
        <dbReference type="Proteomes" id="UP000219494"/>
    </source>
</evidence>
<protein>
    <submittedName>
        <fullName evidence="1">Uncharacterized protein</fullName>
    </submittedName>
</protein>
<proteinExistence type="predicted"/>
<dbReference type="AlphaFoldDB" id="A0A285QFH1"/>
<evidence type="ECO:0000313" key="1">
    <source>
        <dbReference type="EMBL" id="SOB80670.1"/>
    </source>
</evidence>
<reference evidence="1 2" key="1">
    <citation type="submission" date="2017-07" db="EMBL/GenBank/DDBJ databases">
        <authorList>
            <person name="Sun Z.S."/>
            <person name="Albrecht U."/>
            <person name="Echele G."/>
            <person name="Lee C.C."/>
        </authorList>
    </citation>
    <scope>NUCLEOTIDE SEQUENCE [LARGE SCALE GENOMIC DNA]</scope>
    <source>
        <strain evidence="1 2">CGMCC 1.12672</strain>
    </source>
</reference>
<dbReference type="EMBL" id="OBMI01000001">
    <property type="protein sequence ID" value="SOB80670.1"/>
    <property type="molecule type" value="Genomic_DNA"/>
</dbReference>
<name>A0A285QFH1_9SPHN</name>
<gene>
    <name evidence="1" type="ORF">SAMN06297144_1180</name>
</gene>
<keyword evidence="2" id="KW-1185">Reference proteome</keyword>
<accession>A0A285QFH1</accession>
<organism evidence="1 2">
    <name type="scientific">Sphingomonas guangdongensis</name>
    <dbReference type="NCBI Taxonomy" id="1141890"/>
    <lineage>
        <taxon>Bacteria</taxon>
        <taxon>Pseudomonadati</taxon>
        <taxon>Pseudomonadota</taxon>
        <taxon>Alphaproteobacteria</taxon>
        <taxon>Sphingomonadales</taxon>
        <taxon>Sphingomonadaceae</taxon>
        <taxon>Sphingomonas</taxon>
    </lineage>
</organism>